<dbReference type="HAMAP" id="MF_00213">
    <property type="entry name" value="HypA_HybF"/>
    <property type="match status" value="1"/>
</dbReference>
<feature type="binding site" evidence="4">
    <location>
        <position position="73"/>
    </location>
    <ligand>
        <name>Zn(2+)</name>
        <dbReference type="ChEBI" id="CHEBI:29105"/>
    </ligand>
</feature>
<dbReference type="GO" id="GO:0008270">
    <property type="term" value="F:zinc ion binding"/>
    <property type="evidence" value="ECO:0007669"/>
    <property type="project" value="UniProtKB-UniRule"/>
</dbReference>
<evidence type="ECO:0000313" key="5">
    <source>
        <dbReference type="EMBL" id="NDV13979.1"/>
    </source>
</evidence>
<organism evidence="5 6">
    <name type="scientific">Crenobacter caeni</name>
    <dbReference type="NCBI Taxonomy" id="2705474"/>
    <lineage>
        <taxon>Bacteria</taxon>
        <taxon>Pseudomonadati</taxon>
        <taxon>Pseudomonadota</taxon>
        <taxon>Betaproteobacteria</taxon>
        <taxon>Neisseriales</taxon>
        <taxon>Neisseriaceae</taxon>
        <taxon>Crenobacter</taxon>
    </lineage>
</organism>
<dbReference type="NCBIfam" id="TIGR00100">
    <property type="entry name" value="hypA"/>
    <property type="match status" value="1"/>
</dbReference>
<dbReference type="InterPro" id="IPR000688">
    <property type="entry name" value="HypA/HybF"/>
</dbReference>
<comment type="similarity">
    <text evidence="4">Belongs to the HypA/HybF family.</text>
</comment>
<name>A0A6B2KVE9_9NEIS</name>
<dbReference type="PANTHER" id="PTHR34535:SF3">
    <property type="entry name" value="HYDROGENASE MATURATION FACTOR HYPA"/>
    <property type="match status" value="1"/>
</dbReference>
<evidence type="ECO:0000256" key="4">
    <source>
        <dbReference type="HAMAP-Rule" id="MF_00213"/>
    </source>
</evidence>
<dbReference type="FunFam" id="3.30.2320.80:FF:000001">
    <property type="entry name" value="Hydrogenase maturation factor HypA"/>
    <property type="match status" value="1"/>
</dbReference>
<dbReference type="GO" id="GO:0016530">
    <property type="term" value="F:metallochaperone activity"/>
    <property type="evidence" value="ECO:0007669"/>
    <property type="project" value="UniProtKB-ARBA"/>
</dbReference>
<protein>
    <recommendedName>
        <fullName evidence="4">Hydrogenase maturation factor HypA</fullName>
    </recommendedName>
</protein>
<dbReference type="Gene3D" id="3.30.2320.80">
    <property type="match status" value="1"/>
</dbReference>
<dbReference type="RefSeq" id="WP_163317453.1">
    <property type="nucleotide sequence ID" value="NZ_JAAGAA010000014.1"/>
</dbReference>
<dbReference type="PIRSF" id="PIRSF004761">
    <property type="entry name" value="Hydrgn_mat_HypA"/>
    <property type="match status" value="1"/>
</dbReference>
<evidence type="ECO:0000256" key="1">
    <source>
        <dbReference type="ARBA" id="ARBA00022596"/>
    </source>
</evidence>
<accession>A0A6B2KVE9</accession>
<keyword evidence="2 4" id="KW-0479">Metal-binding</keyword>
<comment type="function">
    <text evidence="4">Involved in the maturation of [NiFe] hydrogenases. Required for nickel insertion into the metal center of the hydrogenase.</text>
</comment>
<dbReference type="GO" id="GO:0051604">
    <property type="term" value="P:protein maturation"/>
    <property type="evidence" value="ECO:0007669"/>
    <property type="project" value="InterPro"/>
</dbReference>
<dbReference type="AlphaFoldDB" id="A0A6B2KVE9"/>
<sequence>MHEMSLAEGILDLVEQQAARDGFARVREIHLTIGALAGVEVSSLEFCLDAVCRGTLADGAAIVSERLPGKGWCLACSQPVEISARFDACPACGAYQVQVTGGDEMRVASLLVD</sequence>
<keyword evidence="3 4" id="KW-0862">Zinc</keyword>
<gene>
    <name evidence="4 5" type="primary">hypA</name>
    <name evidence="5" type="ORF">GZH52_14485</name>
</gene>
<dbReference type="Pfam" id="PF01155">
    <property type="entry name" value="HypA"/>
    <property type="match status" value="1"/>
</dbReference>
<dbReference type="PANTHER" id="PTHR34535">
    <property type="entry name" value="HYDROGENASE MATURATION FACTOR HYPA"/>
    <property type="match status" value="1"/>
</dbReference>
<evidence type="ECO:0000256" key="3">
    <source>
        <dbReference type="ARBA" id="ARBA00022833"/>
    </source>
</evidence>
<feature type="binding site" evidence="4">
    <location>
        <position position="76"/>
    </location>
    <ligand>
        <name>Zn(2+)</name>
        <dbReference type="ChEBI" id="CHEBI:29105"/>
    </ligand>
</feature>
<dbReference type="EMBL" id="JAAGAA010000014">
    <property type="protein sequence ID" value="NDV13979.1"/>
    <property type="molecule type" value="Genomic_DNA"/>
</dbReference>
<feature type="binding site" evidence="4">
    <location>
        <position position="89"/>
    </location>
    <ligand>
        <name>Zn(2+)</name>
        <dbReference type="ChEBI" id="CHEBI:29105"/>
    </ligand>
</feature>
<evidence type="ECO:0000313" key="6">
    <source>
        <dbReference type="Proteomes" id="UP000482578"/>
    </source>
</evidence>
<reference evidence="5 6" key="1">
    <citation type="submission" date="2020-02" db="EMBL/GenBank/DDBJ databases">
        <authorList>
            <person name="Yang Z."/>
        </authorList>
    </citation>
    <scope>NUCLEOTIDE SEQUENCE [LARGE SCALE GENOMIC DNA]</scope>
    <source>
        <strain evidence="5 6">HX-7-9</strain>
    </source>
</reference>
<feature type="binding site" evidence="4">
    <location>
        <position position="92"/>
    </location>
    <ligand>
        <name>Zn(2+)</name>
        <dbReference type="ChEBI" id="CHEBI:29105"/>
    </ligand>
</feature>
<evidence type="ECO:0000256" key="2">
    <source>
        <dbReference type="ARBA" id="ARBA00022723"/>
    </source>
</evidence>
<feature type="binding site" evidence="4">
    <location>
        <position position="2"/>
    </location>
    <ligand>
        <name>Ni(2+)</name>
        <dbReference type="ChEBI" id="CHEBI:49786"/>
    </ligand>
</feature>
<keyword evidence="6" id="KW-1185">Reference proteome</keyword>
<keyword evidence="1 4" id="KW-0533">Nickel</keyword>
<comment type="caution">
    <text evidence="5">The sequence shown here is derived from an EMBL/GenBank/DDBJ whole genome shotgun (WGS) entry which is preliminary data.</text>
</comment>
<dbReference type="GO" id="GO:0016151">
    <property type="term" value="F:nickel cation binding"/>
    <property type="evidence" value="ECO:0007669"/>
    <property type="project" value="UniProtKB-UniRule"/>
</dbReference>
<dbReference type="Proteomes" id="UP000482578">
    <property type="component" value="Unassembled WGS sequence"/>
</dbReference>
<proteinExistence type="inferred from homology"/>